<evidence type="ECO:0000313" key="3">
    <source>
        <dbReference type="WBParaSite" id="TTAC_0000582001-mRNA-1"/>
    </source>
</evidence>
<dbReference type="PANTHER" id="PTHR24274">
    <property type="entry name" value="CILIA- AND FLAGELLA-ASSOCIATED PROTEIN 161"/>
    <property type="match status" value="1"/>
</dbReference>
<dbReference type="InterPro" id="IPR055325">
    <property type="entry name" value="CF161"/>
</dbReference>
<dbReference type="PANTHER" id="PTHR24274:SF1">
    <property type="entry name" value="CILIA- AND FLAGELLA-ASSOCIATED PROTEIN 161"/>
    <property type="match status" value="1"/>
</dbReference>
<reference evidence="3" key="1">
    <citation type="submission" date="2017-02" db="UniProtKB">
        <authorList>
            <consortium name="WormBaseParasite"/>
        </authorList>
    </citation>
    <scope>IDENTIFICATION</scope>
</reference>
<proteinExistence type="predicted"/>
<dbReference type="STRING" id="6205.A0A0R3WYI0"/>
<gene>
    <name evidence="1" type="ORF">TTAC_LOCUS5805</name>
</gene>
<protein>
    <submittedName>
        <fullName evidence="3">ZP domain-containing protein</fullName>
    </submittedName>
</protein>
<accession>A0A0R3WYI0</accession>
<dbReference type="Proteomes" id="UP000274429">
    <property type="component" value="Unassembled WGS sequence"/>
</dbReference>
<name>A0A0R3WYI0_HYDTA</name>
<dbReference type="OrthoDB" id="2126411at2759"/>
<evidence type="ECO:0000313" key="2">
    <source>
        <dbReference type="Proteomes" id="UP000274429"/>
    </source>
</evidence>
<reference evidence="1 2" key="2">
    <citation type="submission" date="2018-11" db="EMBL/GenBank/DDBJ databases">
        <authorList>
            <consortium name="Pathogen Informatics"/>
        </authorList>
    </citation>
    <scope>NUCLEOTIDE SEQUENCE [LARGE SCALE GENOMIC DNA]</scope>
</reference>
<dbReference type="WBParaSite" id="TTAC_0000582001-mRNA-1">
    <property type="protein sequence ID" value="TTAC_0000582001-mRNA-1"/>
    <property type="gene ID" value="TTAC_0000582001"/>
</dbReference>
<keyword evidence="2" id="KW-1185">Reference proteome</keyword>
<sequence>MLVGETVSCHYGISDVAPGELLGLLCPPPLAERVRVNHSRERPPVIISVDIDESLLYGAMKLSEGVKIVASTMVKSVARSIFQVISPVDCPSECKVTYETPVQFVLAGEDLSNTPLYIASDIVTSIGATNSRSGQRRVFMHADKQDHNTLWKFQHIDPRVRLELEGSPVPVST</sequence>
<organism evidence="3">
    <name type="scientific">Hydatigena taeniaeformis</name>
    <name type="common">Feline tapeworm</name>
    <name type="synonym">Taenia taeniaeformis</name>
    <dbReference type="NCBI Taxonomy" id="6205"/>
    <lineage>
        <taxon>Eukaryota</taxon>
        <taxon>Metazoa</taxon>
        <taxon>Spiralia</taxon>
        <taxon>Lophotrochozoa</taxon>
        <taxon>Platyhelminthes</taxon>
        <taxon>Cestoda</taxon>
        <taxon>Eucestoda</taxon>
        <taxon>Cyclophyllidea</taxon>
        <taxon>Taeniidae</taxon>
        <taxon>Hydatigera</taxon>
    </lineage>
</organism>
<dbReference type="GO" id="GO:0060271">
    <property type="term" value="P:cilium assembly"/>
    <property type="evidence" value="ECO:0007669"/>
    <property type="project" value="TreeGrafter"/>
</dbReference>
<evidence type="ECO:0000313" key="1">
    <source>
        <dbReference type="EMBL" id="VDM27698.1"/>
    </source>
</evidence>
<dbReference type="EMBL" id="UYWX01009140">
    <property type="protein sequence ID" value="VDM27698.1"/>
    <property type="molecule type" value="Genomic_DNA"/>
</dbReference>
<dbReference type="AlphaFoldDB" id="A0A0R3WYI0"/>
<dbReference type="GO" id="GO:0031514">
    <property type="term" value="C:motile cilium"/>
    <property type="evidence" value="ECO:0007669"/>
    <property type="project" value="TreeGrafter"/>
</dbReference>